<protein>
    <submittedName>
        <fullName evidence="1">Uncharacterized protein</fullName>
    </submittedName>
</protein>
<sequence>MSPSKTAVLAILLAYAEARFGQEQVPVQAVSALGDAGFGDPGVAATIAGSIPSSLLAAASPCDKLAIADQMIAELGDDPEVLDAAKGLVAAETNFNPFAVDVPFVCADPELPATEALRGITPLVDPEVEGAADANAASEQSLNTPFDAAGLSQAEVLLAQGFSAFTPTDADGAEVQLDGQDGAAGGDAAGDDAAEDEADDAVGDDGADADDDADNNNNNGNVNSGCNVGNGNNNNNGNDNANDDAEDDANNDDGAEDDAANDNVNDGGNAHGDDQADDNGDDGQAEDDANNDANDNGNANGDDQADNDQADDDAANDDAANGNAGNTANLDFGACQPTMALIGGLNGRPADELTFIPQDPLIAEGQQEALNPNIITNRICDQLTNVCDADEEAVAACEDAQAQIEALGTRDQSTADTWNALLGFAGADTSVEVV</sequence>
<evidence type="ECO:0000313" key="2">
    <source>
        <dbReference type="Proteomes" id="UP001163324"/>
    </source>
</evidence>
<reference evidence="1" key="1">
    <citation type="submission" date="2022-10" db="EMBL/GenBank/DDBJ databases">
        <title>Complete Genome of Trichothecium roseum strain YXFP-22015, a Plant Pathogen Isolated from Citrus.</title>
        <authorList>
            <person name="Wang Y."/>
            <person name="Zhu L."/>
        </authorList>
    </citation>
    <scope>NUCLEOTIDE SEQUENCE</scope>
    <source>
        <strain evidence="1">YXFP-22015</strain>
    </source>
</reference>
<dbReference type="EMBL" id="CM047944">
    <property type="protein sequence ID" value="KAI9899326.1"/>
    <property type="molecule type" value="Genomic_DNA"/>
</dbReference>
<accession>A0ACC0UZ53</accession>
<proteinExistence type="predicted"/>
<comment type="caution">
    <text evidence="1">The sequence shown here is derived from an EMBL/GenBank/DDBJ whole genome shotgun (WGS) entry which is preliminary data.</text>
</comment>
<name>A0ACC0UZ53_9HYPO</name>
<dbReference type="Proteomes" id="UP001163324">
    <property type="component" value="Chromosome 5"/>
</dbReference>
<evidence type="ECO:0000313" key="1">
    <source>
        <dbReference type="EMBL" id="KAI9899326.1"/>
    </source>
</evidence>
<keyword evidence="2" id="KW-1185">Reference proteome</keyword>
<gene>
    <name evidence="1" type="ORF">N3K66_005787</name>
</gene>
<organism evidence="1 2">
    <name type="scientific">Trichothecium roseum</name>
    <dbReference type="NCBI Taxonomy" id="47278"/>
    <lineage>
        <taxon>Eukaryota</taxon>
        <taxon>Fungi</taxon>
        <taxon>Dikarya</taxon>
        <taxon>Ascomycota</taxon>
        <taxon>Pezizomycotina</taxon>
        <taxon>Sordariomycetes</taxon>
        <taxon>Hypocreomycetidae</taxon>
        <taxon>Hypocreales</taxon>
        <taxon>Hypocreales incertae sedis</taxon>
        <taxon>Trichothecium</taxon>
    </lineage>
</organism>